<organism evidence="6 7">
    <name type="scientific">Clostridium thermobutyricum DSM 4928</name>
    <dbReference type="NCBI Taxonomy" id="1121339"/>
    <lineage>
        <taxon>Bacteria</taxon>
        <taxon>Bacillati</taxon>
        <taxon>Bacillota</taxon>
        <taxon>Clostridia</taxon>
        <taxon>Eubacteriales</taxon>
        <taxon>Clostridiaceae</taxon>
        <taxon>Clostridium</taxon>
    </lineage>
</organism>
<gene>
    <name evidence="6" type="primary">yohK</name>
    <name evidence="6" type="ORF">CLTHE_03100</name>
</gene>
<keyword evidence="2 5" id="KW-0812">Transmembrane</keyword>
<dbReference type="AlphaFoldDB" id="A0A1V4SZN1"/>
<dbReference type="OrthoDB" id="9811701at2"/>
<feature type="transmembrane region" description="Helical" evidence="5">
    <location>
        <begin position="97"/>
        <end position="120"/>
    </location>
</feature>
<keyword evidence="4 5" id="KW-0472">Membrane</keyword>
<evidence type="ECO:0000256" key="5">
    <source>
        <dbReference type="SAM" id="Phobius"/>
    </source>
</evidence>
<reference evidence="6 7" key="1">
    <citation type="submission" date="2016-02" db="EMBL/GenBank/DDBJ databases">
        <title>Genome sequence of Clostridium thermobutyricum DSM 4928.</title>
        <authorList>
            <person name="Poehlein A."/>
            <person name="Daniel R."/>
        </authorList>
    </citation>
    <scope>NUCLEOTIDE SEQUENCE [LARGE SCALE GENOMIC DNA]</scope>
    <source>
        <strain evidence="6 7">DSM 4928</strain>
    </source>
</reference>
<sequence>MSTISNVIINNALFGIVISLIAYEIGVLLYRKTNLPIFNPLLIAIILVIGFLLVFHISFKTYNDGARFINLFLAPSTVVLAVPLYKQIDRLKENAIPIFVGIICGSGGGIISILLLSHFVGLDKKMIASLMAKSVTTPIAISVTAELHGLVPVTVLAVITTGIIGAIIQPFITKIFRIKNKIAVGLCLGTSSHAVGTTKALEIGETEGAMSSLAIGVNGIITVILAPIIFSIGMAIFAVI</sequence>
<accession>A0A1V4SZN1</accession>
<feature type="transmembrane region" description="Helical" evidence="5">
    <location>
        <begin position="37"/>
        <end position="59"/>
    </location>
</feature>
<evidence type="ECO:0000256" key="1">
    <source>
        <dbReference type="ARBA" id="ARBA00004141"/>
    </source>
</evidence>
<name>A0A1V4SZN1_9CLOT</name>
<keyword evidence="3 5" id="KW-1133">Transmembrane helix</keyword>
<evidence type="ECO:0000313" key="6">
    <source>
        <dbReference type="EMBL" id="OPX50098.1"/>
    </source>
</evidence>
<evidence type="ECO:0000256" key="4">
    <source>
        <dbReference type="ARBA" id="ARBA00023136"/>
    </source>
</evidence>
<dbReference type="EMBL" id="LTAY01000019">
    <property type="protein sequence ID" value="OPX50098.1"/>
    <property type="molecule type" value="Genomic_DNA"/>
</dbReference>
<evidence type="ECO:0000313" key="7">
    <source>
        <dbReference type="Proteomes" id="UP000191448"/>
    </source>
</evidence>
<proteinExistence type="predicted"/>
<dbReference type="InterPro" id="IPR007300">
    <property type="entry name" value="CidB/LrgB"/>
</dbReference>
<dbReference type="RefSeq" id="WP_080021693.1">
    <property type="nucleotide sequence ID" value="NZ_LTAY01000019.1"/>
</dbReference>
<dbReference type="GO" id="GO:0016020">
    <property type="term" value="C:membrane"/>
    <property type="evidence" value="ECO:0007669"/>
    <property type="project" value="UniProtKB-SubCell"/>
</dbReference>
<feature type="transmembrane region" description="Helical" evidence="5">
    <location>
        <begin position="213"/>
        <end position="239"/>
    </location>
</feature>
<dbReference type="Pfam" id="PF04172">
    <property type="entry name" value="LrgB"/>
    <property type="match status" value="1"/>
</dbReference>
<feature type="transmembrane region" description="Helical" evidence="5">
    <location>
        <begin position="12"/>
        <end position="30"/>
    </location>
</feature>
<feature type="transmembrane region" description="Helical" evidence="5">
    <location>
        <begin position="150"/>
        <end position="172"/>
    </location>
</feature>
<comment type="subcellular location">
    <subcellularLocation>
        <location evidence="1">Membrane</location>
        <topology evidence="1">Multi-pass membrane protein</topology>
    </subcellularLocation>
</comment>
<evidence type="ECO:0000256" key="3">
    <source>
        <dbReference type="ARBA" id="ARBA00022989"/>
    </source>
</evidence>
<feature type="transmembrane region" description="Helical" evidence="5">
    <location>
        <begin position="65"/>
        <end position="85"/>
    </location>
</feature>
<dbReference type="PANTHER" id="PTHR30249">
    <property type="entry name" value="PUTATIVE SEROTONIN TRANSPORTER"/>
    <property type="match status" value="1"/>
</dbReference>
<comment type="caution">
    <text evidence="6">The sequence shown here is derived from an EMBL/GenBank/DDBJ whole genome shotgun (WGS) entry which is preliminary data.</text>
</comment>
<dbReference type="Proteomes" id="UP000191448">
    <property type="component" value="Unassembled WGS sequence"/>
</dbReference>
<dbReference type="PANTHER" id="PTHR30249:SF0">
    <property type="entry name" value="PLASTIDAL GLYCOLATE_GLYCERATE TRANSLOCATOR 1, CHLOROPLASTIC"/>
    <property type="match status" value="1"/>
</dbReference>
<evidence type="ECO:0000256" key="2">
    <source>
        <dbReference type="ARBA" id="ARBA00022692"/>
    </source>
</evidence>
<protein>
    <submittedName>
        <fullName evidence="6">Inner membrane protein YohK</fullName>
    </submittedName>
</protein>